<dbReference type="PANTHER" id="PTHR37560:SF2">
    <property type="entry name" value="DUF711 DOMAIN-CONTAINING PROTEIN"/>
    <property type="match status" value="1"/>
</dbReference>
<protein>
    <submittedName>
        <fullName evidence="1">DUF711 family protein</fullName>
    </submittedName>
</protein>
<dbReference type="RefSeq" id="WP_174629038.1">
    <property type="nucleotide sequence ID" value="NZ_CP049074.1"/>
</dbReference>
<dbReference type="PANTHER" id="PTHR37560">
    <property type="entry name" value="UPF0210 PROTEIN SPR0218"/>
    <property type="match status" value="1"/>
</dbReference>
<dbReference type="SUPFAM" id="SSF51998">
    <property type="entry name" value="PFL-like glycyl radical enzymes"/>
    <property type="match status" value="1"/>
</dbReference>
<gene>
    <name evidence="1" type="ORF">GWK48_01730</name>
</gene>
<dbReference type="InterPro" id="IPR007841">
    <property type="entry name" value="UPF0210"/>
</dbReference>
<organism evidence="1 2">
    <name type="scientific">Metallosphaera tengchongensis</name>
    <dbReference type="NCBI Taxonomy" id="1532350"/>
    <lineage>
        <taxon>Archaea</taxon>
        <taxon>Thermoproteota</taxon>
        <taxon>Thermoprotei</taxon>
        <taxon>Sulfolobales</taxon>
        <taxon>Sulfolobaceae</taxon>
        <taxon>Metallosphaera</taxon>
    </lineage>
</organism>
<reference evidence="1 2" key="1">
    <citation type="submission" date="2020-02" db="EMBL/GenBank/DDBJ databases">
        <title>Comparative genome analysis reveals the metabolism and evolution of the thermophilic archaeal genus Metallosphaera.</title>
        <authorList>
            <person name="Jiang C."/>
        </authorList>
    </citation>
    <scope>NUCLEOTIDE SEQUENCE [LARGE SCALE GENOMIC DNA]</scope>
    <source>
        <strain evidence="1 2">Ric-A</strain>
    </source>
</reference>
<dbReference type="GeneID" id="55640626"/>
<accession>A0A6N0NQY6</accession>
<evidence type="ECO:0000313" key="2">
    <source>
        <dbReference type="Proteomes" id="UP000509301"/>
    </source>
</evidence>
<sequence length="332" mass="37257">MRIRAVTVFSNSLNQDTIHQLHQKLMDIDMDLFSRRISLPPSTNVNLGRILDILPDDKSVLFSLGGLFDHDPRIVDIPDVLRSGDNIFVHILLRDNRNMDNAVKVLSKLEPDEASRFAILLNEEFLTTPYYPASSGDNFHLGFGLSLIYVKEVLGNLMEEALMEAKRKGQEIEEKIGLKFLGIDPSVSPWMEESVGHLLETKLGKKIYSPGVLSVISNMNNNIMRASINTDVNAMGFSELMIPVAEDNILKERVLEGRVTLSHLLNMSSACLAGLDMVGVNYEQGLYFNIISDLIIIQRLKKRPYGIRIIPSYGEEKIDTKNFGTVPVVKTI</sequence>
<dbReference type="KEGG" id="mten:GWK48_01730"/>
<dbReference type="AlphaFoldDB" id="A0A6N0NQY6"/>
<evidence type="ECO:0000313" key="1">
    <source>
        <dbReference type="EMBL" id="QKQ99283.1"/>
    </source>
</evidence>
<dbReference type="OrthoDB" id="36493at2157"/>
<proteinExistence type="predicted"/>
<name>A0A6N0NQY6_9CREN</name>
<dbReference type="EMBL" id="CP049074">
    <property type="protein sequence ID" value="QKQ99283.1"/>
    <property type="molecule type" value="Genomic_DNA"/>
</dbReference>
<dbReference type="Gene3D" id="3.20.70.20">
    <property type="match status" value="1"/>
</dbReference>
<dbReference type="Proteomes" id="UP000509301">
    <property type="component" value="Chromosome"/>
</dbReference>
<dbReference type="Pfam" id="PF05167">
    <property type="entry name" value="DUF711"/>
    <property type="match status" value="1"/>
</dbReference>
<keyword evidence="2" id="KW-1185">Reference proteome</keyword>